<protein>
    <submittedName>
        <fullName evidence="3">Sensor domain-containing protein</fullName>
    </submittedName>
</protein>
<feature type="transmembrane region" description="Helical" evidence="1">
    <location>
        <begin position="54"/>
        <end position="77"/>
    </location>
</feature>
<evidence type="ECO:0000259" key="2">
    <source>
        <dbReference type="Pfam" id="PF13796"/>
    </source>
</evidence>
<reference evidence="3 4" key="1">
    <citation type="submission" date="2024-06" db="EMBL/GenBank/DDBJ databases">
        <title>The Natural Products Discovery Center: Release of the First 8490 Sequenced Strains for Exploring Actinobacteria Biosynthetic Diversity.</title>
        <authorList>
            <person name="Kalkreuter E."/>
            <person name="Kautsar S.A."/>
            <person name="Yang D."/>
            <person name="Bader C.D."/>
            <person name="Teijaro C.N."/>
            <person name="Fluegel L."/>
            <person name="Davis C.M."/>
            <person name="Simpson J.R."/>
            <person name="Lauterbach L."/>
            <person name="Steele A.D."/>
            <person name="Gui C."/>
            <person name="Meng S."/>
            <person name="Li G."/>
            <person name="Viehrig K."/>
            <person name="Ye F."/>
            <person name="Su P."/>
            <person name="Kiefer A.F."/>
            <person name="Nichols A."/>
            <person name="Cepeda A.J."/>
            <person name="Yan W."/>
            <person name="Fan B."/>
            <person name="Jiang Y."/>
            <person name="Adhikari A."/>
            <person name="Zheng C.-J."/>
            <person name="Schuster L."/>
            <person name="Cowan T.M."/>
            <person name="Smanski M.J."/>
            <person name="Chevrette M.G."/>
            <person name="De Carvalho L.P.S."/>
            <person name="Shen B."/>
        </authorList>
    </citation>
    <scope>NUCLEOTIDE SEQUENCE [LARGE SCALE GENOMIC DNA]</scope>
    <source>
        <strain evidence="3 4">NPDC038104</strain>
    </source>
</reference>
<feature type="transmembrane region" description="Helical" evidence="1">
    <location>
        <begin position="186"/>
        <end position="204"/>
    </location>
</feature>
<keyword evidence="4" id="KW-1185">Reference proteome</keyword>
<keyword evidence="1" id="KW-0472">Membrane</keyword>
<evidence type="ECO:0000313" key="4">
    <source>
        <dbReference type="Proteomes" id="UP001550850"/>
    </source>
</evidence>
<feature type="transmembrane region" description="Helical" evidence="1">
    <location>
        <begin position="27"/>
        <end position="48"/>
    </location>
</feature>
<dbReference type="RefSeq" id="WP_108954863.1">
    <property type="nucleotide sequence ID" value="NZ_BEVZ01000004.1"/>
</dbReference>
<name>A0ABV2YLS9_9ACTN</name>
<sequence>MTAVHPYRRAARRPAVLAPLMEPATPLAVLHSLLNLPVAIVLFTYVVTAVSLGAGLLVTVVGLPVLVLALAGCRLLGAAERVRVRLLLGERVPAPEPLAPRGDSPRPIAWCGAVLRSGATWRQALYALVHLPWAVVSFTVTVTLWSLGLGMLSMPLWYWTLPADDRAIHFLDEAGPAWLGSTPVELAVACLLGAVVTLAAAWAVRGMAVVDTVLARGLLGPSGRTRS</sequence>
<gene>
    <name evidence="3" type="ORF">AB0E65_21110</name>
</gene>
<dbReference type="InterPro" id="IPR025828">
    <property type="entry name" value="Put_sensor_dom"/>
</dbReference>
<keyword evidence="1" id="KW-1133">Transmembrane helix</keyword>
<evidence type="ECO:0000256" key="1">
    <source>
        <dbReference type="SAM" id="Phobius"/>
    </source>
</evidence>
<feature type="domain" description="Putative sensor" evidence="2">
    <location>
        <begin position="33"/>
        <end position="219"/>
    </location>
</feature>
<keyword evidence="1" id="KW-0812">Transmembrane</keyword>
<evidence type="ECO:0000313" key="3">
    <source>
        <dbReference type="EMBL" id="MEU3556690.1"/>
    </source>
</evidence>
<feature type="transmembrane region" description="Helical" evidence="1">
    <location>
        <begin position="125"/>
        <end position="147"/>
    </location>
</feature>
<dbReference type="Proteomes" id="UP001550850">
    <property type="component" value="Unassembled WGS sequence"/>
</dbReference>
<dbReference type="Pfam" id="PF13796">
    <property type="entry name" value="Sensor"/>
    <property type="match status" value="1"/>
</dbReference>
<proteinExistence type="predicted"/>
<organism evidence="3 4">
    <name type="scientific">Streptomyces fragilis</name>
    <dbReference type="NCBI Taxonomy" id="67301"/>
    <lineage>
        <taxon>Bacteria</taxon>
        <taxon>Bacillati</taxon>
        <taxon>Actinomycetota</taxon>
        <taxon>Actinomycetes</taxon>
        <taxon>Kitasatosporales</taxon>
        <taxon>Streptomycetaceae</taxon>
        <taxon>Streptomyces</taxon>
    </lineage>
</organism>
<accession>A0ABV2YLS9</accession>
<comment type="caution">
    <text evidence="3">The sequence shown here is derived from an EMBL/GenBank/DDBJ whole genome shotgun (WGS) entry which is preliminary data.</text>
</comment>
<dbReference type="EMBL" id="JBEZUR010000037">
    <property type="protein sequence ID" value="MEU3556690.1"/>
    <property type="molecule type" value="Genomic_DNA"/>
</dbReference>